<keyword evidence="1" id="KW-0819">tRNA processing</keyword>
<dbReference type="PANTHER" id="PTHR43268:SF6">
    <property type="entry name" value="THIOSULFATE SULFURTRANSFERASE_RHODANESE-LIKE DOMAIN-CONTAINING PROTEIN 2"/>
    <property type="match status" value="1"/>
</dbReference>
<dbReference type="Pfam" id="PF00581">
    <property type="entry name" value="Rhodanese"/>
    <property type="match status" value="1"/>
</dbReference>
<sequence>MRQNCDNGGMQKVILFYKFTPLPDPEAIRMWQFTLAQTLGLTGRVLISEHGINGTLGGDIDALKRYVRLTREYSGFRGTEIKWSSGGSADFPKLTVKVRDEIVTFGASDEIEVDESGVVGGGKHLKPAAVHQLIEEHPDTVFFDGRNKYEAEVGRFKNAVVPEVETTRDFIDELESGKYDHLKDKPIVTYCTGGIRCEVLSTLMINRGFENVYQIEGGIARYGETFGNSGLWEGSLYVFDKRGTMDFGDGAKVIGSCTACGGETNHVGDCAVADCTRQVVAHPDCEVLCSVHADASVQTDAQVAS</sequence>
<dbReference type="AlphaFoldDB" id="A0A1R4GME1"/>
<organism evidence="3 4">
    <name type="scientific">Agrococcus casei LMG 22410</name>
    <dbReference type="NCBI Taxonomy" id="1255656"/>
    <lineage>
        <taxon>Bacteria</taxon>
        <taxon>Bacillati</taxon>
        <taxon>Actinomycetota</taxon>
        <taxon>Actinomycetes</taxon>
        <taxon>Micrococcales</taxon>
        <taxon>Microbacteriaceae</taxon>
        <taxon>Agrococcus</taxon>
    </lineage>
</organism>
<proteinExistence type="inferred from homology"/>
<dbReference type="InterPro" id="IPR040503">
    <property type="entry name" value="TRHO_N"/>
</dbReference>
<dbReference type="HAMAP" id="MF_00469">
    <property type="entry name" value="TrhO"/>
    <property type="match status" value="1"/>
</dbReference>
<dbReference type="GeneID" id="303174164"/>
<dbReference type="EMBL" id="FUHU01000046">
    <property type="protein sequence ID" value="SJM69274.1"/>
    <property type="molecule type" value="Genomic_DNA"/>
</dbReference>
<comment type="similarity">
    <text evidence="1">Belongs to the TrhO family.</text>
</comment>
<accession>A0A1R4GME1</accession>
<dbReference type="PROSITE" id="PS50206">
    <property type="entry name" value="RHODANESE_3"/>
    <property type="match status" value="1"/>
</dbReference>
<evidence type="ECO:0000313" key="4">
    <source>
        <dbReference type="Proteomes" id="UP000195787"/>
    </source>
</evidence>
<feature type="domain" description="Rhodanese" evidence="2">
    <location>
        <begin position="136"/>
        <end position="231"/>
    </location>
</feature>
<dbReference type="InterPro" id="IPR001763">
    <property type="entry name" value="Rhodanese-like_dom"/>
</dbReference>
<dbReference type="Proteomes" id="UP000195787">
    <property type="component" value="Unassembled WGS sequence"/>
</dbReference>
<dbReference type="Pfam" id="PF17773">
    <property type="entry name" value="UPF0176_N"/>
    <property type="match status" value="1"/>
</dbReference>
<comment type="catalytic activity">
    <reaction evidence="1">
        <text>uridine(34) in tRNA + AH2 + O2 = 5-hydroxyuridine(34) in tRNA + A + H2O</text>
        <dbReference type="Rhea" id="RHEA:64224"/>
        <dbReference type="Rhea" id="RHEA-COMP:11727"/>
        <dbReference type="Rhea" id="RHEA-COMP:13381"/>
        <dbReference type="ChEBI" id="CHEBI:13193"/>
        <dbReference type="ChEBI" id="CHEBI:15377"/>
        <dbReference type="ChEBI" id="CHEBI:15379"/>
        <dbReference type="ChEBI" id="CHEBI:17499"/>
        <dbReference type="ChEBI" id="CHEBI:65315"/>
        <dbReference type="ChEBI" id="CHEBI:136877"/>
    </reaction>
</comment>
<name>A0A1R4GME1_9MICO</name>
<dbReference type="Pfam" id="PF12368">
    <property type="entry name" value="Rhodanese_C"/>
    <property type="match status" value="1"/>
</dbReference>
<dbReference type="NCBIfam" id="NF001134">
    <property type="entry name" value="PRK00142.1-2"/>
    <property type="match status" value="1"/>
</dbReference>
<keyword evidence="4" id="KW-1185">Reference proteome</keyword>
<dbReference type="InterPro" id="IPR022111">
    <property type="entry name" value="Rhodanese_C"/>
</dbReference>
<keyword evidence="1" id="KW-0560">Oxidoreductase</keyword>
<gene>
    <name evidence="1" type="primary">trhO</name>
    <name evidence="3" type="ORF">CZ674_13190</name>
</gene>
<dbReference type="SMART" id="SM00450">
    <property type="entry name" value="RHOD"/>
    <property type="match status" value="1"/>
</dbReference>
<evidence type="ECO:0000313" key="3">
    <source>
        <dbReference type="EMBL" id="SJM69274.1"/>
    </source>
</evidence>
<dbReference type="PANTHER" id="PTHR43268">
    <property type="entry name" value="THIOSULFATE SULFURTRANSFERASE/RHODANESE-LIKE DOMAIN-CONTAINING PROTEIN 2"/>
    <property type="match status" value="1"/>
</dbReference>
<comment type="function">
    <text evidence="1">Catalyzes oxygen-dependent 5-hydroxyuridine (ho5U) modification at position 34 in tRNAs.</text>
</comment>
<dbReference type="RefSeq" id="WP_327078629.1">
    <property type="nucleotide sequence ID" value="NZ_FUHU01000046.1"/>
</dbReference>
<evidence type="ECO:0000256" key="1">
    <source>
        <dbReference type="HAMAP-Rule" id="MF_00469"/>
    </source>
</evidence>
<dbReference type="SUPFAM" id="SSF52821">
    <property type="entry name" value="Rhodanese/Cell cycle control phosphatase"/>
    <property type="match status" value="1"/>
</dbReference>
<dbReference type="CDD" id="cd01518">
    <property type="entry name" value="RHOD_YceA"/>
    <property type="match status" value="1"/>
</dbReference>
<dbReference type="GO" id="GO:0006400">
    <property type="term" value="P:tRNA modification"/>
    <property type="evidence" value="ECO:0007669"/>
    <property type="project" value="UniProtKB-UniRule"/>
</dbReference>
<evidence type="ECO:0000259" key="2">
    <source>
        <dbReference type="PROSITE" id="PS50206"/>
    </source>
</evidence>
<dbReference type="InterPro" id="IPR036873">
    <property type="entry name" value="Rhodanese-like_dom_sf"/>
</dbReference>
<dbReference type="InterPro" id="IPR020936">
    <property type="entry name" value="TrhO"/>
</dbReference>
<dbReference type="EC" id="1.14.-.-" evidence="1"/>
<dbReference type="Gene3D" id="3.30.70.100">
    <property type="match status" value="1"/>
</dbReference>
<protein>
    <recommendedName>
        <fullName evidence="1">tRNA uridine(34) hydroxylase</fullName>
        <ecNumber evidence="1">1.14.-.-</ecNumber>
    </recommendedName>
    <alternativeName>
        <fullName evidence="1">tRNA hydroxylation protein O</fullName>
    </alternativeName>
</protein>
<dbReference type="Gene3D" id="3.40.250.10">
    <property type="entry name" value="Rhodanese-like domain"/>
    <property type="match status" value="1"/>
</dbReference>
<dbReference type="GO" id="GO:0016705">
    <property type="term" value="F:oxidoreductase activity, acting on paired donors, with incorporation or reduction of molecular oxygen"/>
    <property type="evidence" value="ECO:0007669"/>
    <property type="project" value="UniProtKB-UniRule"/>
</dbReference>
<reference evidence="3 4" key="1">
    <citation type="submission" date="2017-02" db="EMBL/GenBank/DDBJ databases">
        <authorList>
            <person name="Peterson S.W."/>
        </authorList>
    </citation>
    <scope>NUCLEOTIDE SEQUENCE [LARGE SCALE GENOMIC DNA]</scope>
    <source>
        <strain evidence="3 4">LMG 22410</strain>
    </source>
</reference>